<dbReference type="InterPro" id="IPR006145">
    <property type="entry name" value="PsdUridine_synth_RsuA/RluA"/>
</dbReference>
<dbReference type="EMBL" id="CP102294">
    <property type="protein sequence ID" value="UWN57926.1"/>
    <property type="molecule type" value="Genomic_DNA"/>
</dbReference>
<dbReference type="SUPFAM" id="SSF55120">
    <property type="entry name" value="Pseudouridine synthase"/>
    <property type="match status" value="1"/>
</dbReference>
<evidence type="ECO:0000256" key="4">
    <source>
        <dbReference type="RuleBase" id="RU362028"/>
    </source>
</evidence>
<comment type="function">
    <text evidence="4">Responsible for synthesis of pseudouridine from uracil.</text>
</comment>
<gene>
    <name evidence="6" type="ORF">NQ491_03870</name>
</gene>
<dbReference type="PANTHER" id="PTHR21600">
    <property type="entry name" value="MITOCHONDRIAL RNA PSEUDOURIDINE SYNTHASE"/>
    <property type="match status" value="1"/>
</dbReference>
<organism evidence="6 7">
    <name type="scientific">Alistipes ihumii AP11</name>
    <dbReference type="NCBI Taxonomy" id="1211813"/>
    <lineage>
        <taxon>Bacteria</taxon>
        <taxon>Pseudomonadati</taxon>
        <taxon>Bacteroidota</taxon>
        <taxon>Bacteroidia</taxon>
        <taxon>Bacteroidales</taxon>
        <taxon>Rikenellaceae</taxon>
        <taxon>Alistipes</taxon>
    </lineage>
</organism>
<dbReference type="Proteomes" id="UP001059295">
    <property type="component" value="Chromosome"/>
</dbReference>
<dbReference type="SUPFAM" id="SSF55174">
    <property type="entry name" value="Alpha-L RNA-binding motif"/>
    <property type="match status" value="1"/>
</dbReference>
<dbReference type="CDD" id="cd00165">
    <property type="entry name" value="S4"/>
    <property type="match status" value="1"/>
</dbReference>
<dbReference type="PANTHER" id="PTHR21600:SF44">
    <property type="entry name" value="RIBOSOMAL LARGE SUBUNIT PSEUDOURIDINE SYNTHASE D"/>
    <property type="match status" value="1"/>
</dbReference>
<name>A0ABY5V141_9BACT</name>
<dbReference type="InterPro" id="IPR020103">
    <property type="entry name" value="PsdUridine_synth_cat_dom_sf"/>
</dbReference>
<dbReference type="Gene3D" id="3.30.2350.10">
    <property type="entry name" value="Pseudouridine synthase"/>
    <property type="match status" value="1"/>
</dbReference>
<dbReference type="InterPro" id="IPR036986">
    <property type="entry name" value="S4_RNA-bd_sf"/>
</dbReference>
<comment type="similarity">
    <text evidence="1 4">Belongs to the pseudouridine synthase RluA family.</text>
</comment>
<reference evidence="6" key="1">
    <citation type="journal article" date="2022" name="Cell">
        <title>Design, construction, and in vivo augmentation of a complex gut microbiome.</title>
        <authorList>
            <person name="Cheng A.G."/>
            <person name="Ho P.Y."/>
            <person name="Aranda-Diaz A."/>
            <person name="Jain S."/>
            <person name="Yu F.B."/>
            <person name="Meng X."/>
            <person name="Wang M."/>
            <person name="Iakiviak M."/>
            <person name="Nagashima K."/>
            <person name="Zhao A."/>
            <person name="Murugkar P."/>
            <person name="Patil A."/>
            <person name="Atabakhsh K."/>
            <person name="Weakley A."/>
            <person name="Yan J."/>
            <person name="Brumbaugh A.R."/>
            <person name="Higginbottom S."/>
            <person name="Dimas A."/>
            <person name="Shiver A.L."/>
            <person name="Deutschbauer A."/>
            <person name="Neff N."/>
            <person name="Sonnenburg J.L."/>
            <person name="Huang K.C."/>
            <person name="Fischbach M.A."/>
        </authorList>
    </citation>
    <scope>NUCLEOTIDE SEQUENCE</scope>
    <source>
        <strain evidence="6">AP11</strain>
    </source>
</reference>
<dbReference type="GeneID" id="82890842"/>
<dbReference type="PROSITE" id="PS01129">
    <property type="entry name" value="PSI_RLU"/>
    <property type="match status" value="1"/>
</dbReference>
<evidence type="ECO:0000256" key="2">
    <source>
        <dbReference type="ARBA" id="ARBA00023235"/>
    </source>
</evidence>
<protein>
    <recommendedName>
        <fullName evidence="4">Pseudouridine synthase</fullName>
        <ecNumber evidence="4">5.4.99.-</ecNumber>
    </recommendedName>
</protein>
<comment type="catalytic activity">
    <reaction evidence="4">
        <text>a uridine in RNA = a pseudouridine in RNA</text>
        <dbReference type="Rhea" id="RHEA:48348"/>
        <dbReference type="Rhea" id="RHEA-COMP:12068"/>
        <dbReference type="Rhea" id="RHEA-COMP:12069"/>
        <dbReference type="ChEBI" id="CHEBI:65314"/>
        <dbReference type="ChEBI" id="CHEBI:65315"/>
    </reaction>
</comment>
<dbReference type="RefSeq" id="WP_232423170.1">
    <property type="nucleotide sequence ID" value="NZ_CAPH01000001.1"/>
</dbReference>
<evidence type="ECO:0000256" key="1">
    <source>
        <dbReference type="ARBA" id="ARBA00010876"/>
    </source>
</evidence>
<evidence type="ECO:0000313" key="7">
    <source>
        <dbReference type="Proteomes" id="UP001059295"/>
    </source>
</evidence>
<dbReference type="NCBIfam" id="TIGR00005">
    <property type="entry name" value="rluA_subfam"/>
    <property type="match status" value="1"/>
</dbReference>
<dbReference type="Pfam" id="PF00849">
    <property type="entry name" value="PseudoU_synth_2"/>
    <property type="match status" value="1"/>
</dbReference>
<dbReference type="InterPro" id="IPR050188">
    <property type="entry name" value="RluA_PseudoU_synthase"/>
</dbReference>
<proteinExistence type="inferred from homology"/>
<evidence type="ECO:0000259" key="5">
    <source>
        <dbReference type="Pfam" id="PF00849"/>
    </source>
</evidence>
<evidence type="ECO:0000313" key="6">
    <source>
        <dbReference type="EMBL" id="UWN57926.1"/>
    </source>
</evidence>
<dbReference type="CDD" id="cd02869">
    <property type="entry name" value="PseudoU_synth_RluA_like"/>
    <property type="match status" value="1"/>
</dbReference>
<dbReference type="InterPro" id="IPR006225">
    <property type="entry name" value="PsdUridine_synth_RluC/D"/>
</dbReference>
<dbReference type="PROSITE" id="PS50889">
    <property type="entry name" value="S4"/>
    <property type="match status" value="1"/>
</dbReference>
<evidence type="ECO:0000256" key="3">
    <source>
        <dbReference type="PROSITE-ProRule" id="PRU00182"/>
    </source>
</evidence>
<accession>A0ABY5V141</accession>
<sequence>MSPKSFRVSRESPLLPFLLEACRSCSRTTVKSYLSHNQVEVNGRIVARFDHALSPGDEVAVFPGRRVEPLRHPMLRIVYEDEWLIVADKRSGLLSVGTQRERTRTAYYILSEHVKRSDPANRIFVVHRLDRATSGLLVFAKSERVQSLMQRTWSETVRRRTYVAVVEGAFDKKSGTVSTYLAESKGYKVFVTKDRSAGERAVTRYRVLRFRDGFSLVELELETGKKNQIRAHMEYIGHPVAGDRKYGAHGDPAGRVALHASRLCFVHPVTGRELDFSSPVPAAFGRIVK</sequence>
<keyword evidence="3" id="KW-0694">RNA-binding</keyword>
<feature type="domain" description="Pseudouridine synthase RsuA/RluA-like" evidence="5">
    <location>
        <begin position="84"/>
        <end position="234"/>
    </location>
</feature>
<dbReference type="InterPro" id="IPR006224">
    <property type="entry name" value="PsdUridine_synth_RluA-like_CS"/>
</dbReference>
<dbReference type="Gene3D" id="3.10.290.10">
    <property type="entry name" value="RNA-binding S4 domain"/>
    <property type="match status" value="1"/>
</dbReference>
<keyword evidence="2 4" id="KW-0413">Isomerase</keyword>
<dbReference type="EC" id="5.4.99.-" evidence="4"/>
<keyword evidence="7" id="KW-1185">Reference proteome</keyword>